<dbReference type="InterPro" id="IPR027443">
    <property type="entry name" value="IPNS-like_sf"/>
</dbReference>
<dbReference type="Gene3D" id="1.25.40.10">
    <property type="entry name" value="Tetratricopeptide repeat domain"/>
    <property type="match status" value="1"/>
</dbReference>
<dbReference type="Gene3D" id="2.60.120.330">
    <property type="entry name" value="B-lactam Antibiotic, Isopenicillin N Synthase, Chain"/>
    <property type="match status" value="1"/>
</dbReference>
<dbReference type="PANTHER" id="PTHR46332:SF5">
    <property type="entry name" value="ASPARTATE BETA-HYDROXYLASE DOMAIN CONTAINING 2"/>
    <property type="match status" value="1"/>
</dbReference>
<evidence type="ECO:0000256" key="2">
    <source>
        <dbReference type="ARBA" id="ARBA00022964"/>
    </source>
</evidence>
<reference evidence="5 6" key="1">
    <citation type="journal article" date="2014" name="Antonie Van Leeuwenhoek">
        <title>Hyphomonas beringensis sp. nov. and Hyphomonas chukchiensis sp. nov., isolated from surface seawater of the Bering Sea and Chukchi Sea.</title>
        <authorList>
            <person name="Li C."/>
            <person name="Lai Q."/>
            <person name="Li G."/>
            <person name="Dong C."/>
            <person name="Wang J."/>
            <person name="Liao Y."/>
            <person name="Shao Z."/>
        </authorList>
    </citation>
    <scope>NUCLEOTIDE SEQUENCE [LARGE SCALE GENOMIC DNA]</scope>
    <source>
        <strain evidence="5 6">22II1-22F38</strain>
    </source>
</reference>
<feature type="domain" description="Aspartyl/asparaginy/proline hydroxylase" evidence="4">
    <location>
        <begin position="173"/>
        <end position="337"/>
    </location>
</feature>
<dbReference type="Proteomes" id="UP000024547">
    <property type="component" value="Unassembled WGS sequence"/>
</dbReference>
<dbReference type="GO" id="GO:0016020">
    <property type="term" value="C:membrane"/>
    <property type="evidence" value="ECO:0007669"/>
    <property type="project" value="TreeGrafter"/>
</dbReference>
<organism evidence="5 6">
    <name type="scientific">Hyphomonas atlantica</name>
    <dbReference type="NCBI Taxonomy" id="1280948"/>
    <lineage>
        <taxon>Bacteria</taxon>
        <taxon>Pseudomonadati</taxon>
        <taxon>Pseudomonadota</taxon>
        <taxon>Alphaproteobacteria</taxon>
        <taxon>Hyphomonadales</taxon>
        <taxon>Hyphomonadaceae</taxon>
        <taxon>Hyphomonas</taxon>
    </lineage>
</organism>
<keyword evidence="2" id="KW-0223">Dioxygenase</keyword>
<dbReference type="GO" id="GO:0051213">
    <property type="term" value="F:dioxygenase activity"/>
    <property type="evidence" value="ECO:0007669"/>
    <property type="project" value="UniProtKB-KW"/>
</dbReference>
<dbReference type="EMBL" id="AWFH01000045">
    <property type="protein sequence ID" value="KCZ59089.1"/>
    <property type="molecule type" value="Genomic_DNA"/>
</dbReference>
<dbReference type="InterPro" id="IPR051821">
    <property type="entry name" value="Asp/Asn_beta-hydroxylase"/>
</dbReference>
<evidence type="ECO:0000259" key="4">
    <source>
        <dbReference type="Pfam" id="PF05118"/>
    </source>
</evidence>
<sequence length="360" mass="39863">MTVWGKVADLPVMTDTLSLAELKQTALDRARAGDWAGSADALRTILAQAPNDLGSLLLLGDVSHSSGDTQSASDAYRAALSLAAQAPNLPPPVQAGLQRAQARLAEYASDYAARLDGLIPPDQRSARFHQSLDILLGRQRIFLQEPRRYYFPGLPQIQFYDPGAFDWVPDLEAKTPVIQNELRAVLAEDQASFRPYIERTSGHLGAQDHHLLDNTDWSAFYLWKDGRKVEENCARCPATAAALEQVPLDFADGKCPSVLFSVLKPGAHIPPHNGMVNTRLICHLPLIVPGPAWLRVGSETHHWQEGKLVIFDDTIEHEAKNEADQTRIVLLFDVWRPELTEQERREIASLLGAIDNFSES</sequence>
<dbReference type="InterPro" id="IPR007803">
    <property type="entry name" value="Asp/Arg/Pro-Hydrxlase"/>
</dbReference>
<dbReference type="Pfam" id="PF05118">
    <property type="entry name" value="Asp_Arg_Hydrox"/>
    <property type="match status" value="1"/>
</dbReference>
<dbReference type="SUPFAM" id="SSF51197">
    <property type="entry name" value="Clavaminate synthase-like"/>
    <property type="match status" value="1"/>
</dbReference>
<dbReference type="AlphaFoldDB" id="A0A059DYQ6"/>
<keyword evidence="3" id="KW-0560">Oxidoreductase</keyword>
<dbReference type="eggNOG" id="COG3555">
    <property type="taxonomic scope" value="Bacteria"/>
</dbReference>
<evidence type="ECO:0000313" key="5">
    <source>
        <dbReference type="EMBL" id="KCZ59089.1"/>
    </source>
</evidence>
<proteinExistence type="inferred from homology"/>
<dbReference type="PATRIC" id="fig|1280948.3.peg.2587"/>
<protein>
    <recommendedName>
        <fullName evidence="4">Aspartyl/asparaginy/proline hydroxylase domain-containing protein</fullName>
    </recommendedName>
</protein>
<accession>A0A059DYQ6</accession>
<gene>
    <name evidence="5" type="ORF">HY36_07360</name>
</gene>
<keyword evidence="6" id="KW-1185">Reference proteome</keyword>
<dbReference type="InterPro" id="IPR011990">
    <property type="entry name" value="TPR-like_helical_dom_sf"/>
</dbReference>
<dbReference type="PANTHER" id="PTHR46332">
    <property type="entry name" value="ASPARTATE BETA-HYDROXYLASE DOMAIN-CONTAINING PROTEIN 2"/>
    <property type="match status" value="1"/>
</dbReference>
<comment type="similarity">
    <text evidence="1">Belongs to the aspartyl/asparaginyl beta-hydroxylase family.</text>
</comment>
<dbReference type="STRING" id="1280948.HY36_07360"/>
<evidence type="ECO:0000313" key="6">
    <source>
        <dbReference type="Proteomes" id="UP000024547"/>
    </source>
</evidence>
<evidence type="ECO:0000256" key="1">
    <source>
        <dbReference type="ARBA" id="ARBA00007730"/>
    </source>
</evidence>
<comment type="caution">
    <text evidence="5">The sequence shown here is derived from an EMBL/GenBank/DDBJ whole genome shotgun (WGS) entry which is preliminary data.</text>
</comment>
<name>A0A059DYQ6_9PROT</name>
<evidence type="ECO:0000256" key="3">
    <source>
        <dbReference type="ARBA" id="ARBA00023002"/>
    </source>
</evidence>
<dbReference type="SUPFAM" id="SSF48452">
    <property type="entry name" value="TPR-like"/>
    <property type="match status" value="1"/>
</dbReference>